<feature type="region of interest" description="Disordered" evidence="1">
    <location>
        <begin position="1"/>
        <end position="26"/>
    </location>
</feature>
<dbReference type="SUPFAM" id="SSF51261">
    <property type="entry name" value="Duplicated hybrid motif"/>
    <property type="match status" value="1"/>
</dbReference>
<keyword evidence="2" id="KW-0812">Transmembrane</keyword>
<comment type="caution">
    <text evidence="4">The sequence shown here is derived from an EMBL/GenBank/DDBJ whole genome shotgun (WGS) entry which is preliminary data.</text>
</comment>
<sequence>MGNRSDEIRKQIEKRRKTKTYPKRRKVGTVNSPSIDWEENEEYSIFEADPPSKIHPLWNKEIFLFKILMSAILVLVIAIIFKTSSPKLDSVKGFVENTMKTEFQFAAVSAWYEKQFGKPLAILPIKEKKNESLDLAQDQYVMDASARVLTNFSTDGRGVLIETKYDEAVEAMSGGRVVFAGKKNDLGNTVIIQHSDMTESWYGNLETIDVSQYEEVKTGKKVGTVSNKENGRSGEFYFAIKQGKKFIDPIQVIKFE</sequence>
<dbReference type="Pfam" id="PF01551">
    <property type="entry name" value="Peptidase_M23"/>
    <property type="match status" value="1"/>
</dbReference>
<feature type="domain" description="M23ase beta-sheet core" evidence="3">
    <location>
        <begin position="157"/>
        <end position="249"/>
    </location>
</feature>
<dbReference type="GO" id="GO:0004222">
    <property type="term" value="F:metalloendopeptidase activity"/>
    <property type="evidence" value="ECO:0007669"/>
    <property type="project" value="TreeGrafter"/>
</dbReference>
<dbReference type="InterPro" id="IPR016047">
    <property type="entry name" value="M23ase_b-sheet_dom"/>
</dbReference>
<dbReference type="RefSeq" id="WP_071976996.1">
    <property type="nucleotide sequence ID" value="NZ_CP065424.1"/>
</dbReference>
<evidence type="ECO:0000313" key="5">
    <source>
        <dbReference type="Proteomes" id="UP000189761"/>
    </source>
</evidence>
<dbReference type="AlphaFoldDB" id="A0A8E2LEB5"/>
<dbReference type="Gene3D" id="2.70.70.10">
    <property type="entry name" value="Glucose Permease (Domain IIA)"/>
    <property type="match status" value="1"/>
</dbReference>
<dbReference type="Proteomes" id="UP000189761">
    <property type="component" value="Unassembled WGS sequence"/>
</dbReference>
<dbReference type="InterPro" id="IPR011055">
    <property type="entry name" value="Dup_hybrid_motif"/>
</dbReference>
<feature type="compositionally biased region" description="Basic and acidic residues" evidence="1">
    <location>
        <begin position="1"/>
        <end position="11"/>
    </location>
</feature>
<feature type="transmembrane region" description="Helical" evidence="2">
    <location>
        <begin position="63"/>
        <end position="81"/>
    </location>
</feature>
<dbReference type="InterPro" id="IPR050570">
    <property type="entry name" value="Cell_wall_metabolism_enzyme"/>
</dbReference>
<evidence type="ECO:0000256" key="2">
    <source>
        <dbReference type="SAM" id="Phobius"/>
    </source>
</evidence>
<dbReference type="PANTHER" id="PTHR21666">
    <property type="entry name" value="PEPTIDASE-RELATED"/>
    <property type="match status" value="1"/>
</dbReference>
<organism evidence="4 5">
    <name type="scientific">Heyndrickxia oleronia</name>
    <dbReference type="NCBI Taxonomy" id="38875"/>
    <lineage>
        <taxon>Bacteria</taxon>
        <taxon>Bacillati</taxon>
        <taxon>Bacillota</taxon>
        <taxon>Bacilli</taxon>
        <taxon>Bacillales</taxon>
        <taxon>Bacillaceae</taxon>
        <taxon>Heyndrickxia</taxon>
    </lineage>
</organism>
<evidence type="ECO:0000313" key="4">
    <source>
        <dbReference type="EMBL" id="OOP68950.1"/>
    </source>
</evidence>
<dbReference type="EMBL" id="MTLA01000073">
    <property type="protein sequence ID" value="OOP68950.1"/>
    <property type="molecule type" value="Genomic_DNA"/>
</dbReference>
<reference evidence="4 5" key="1">
    <citation type="submission" date="2017-01" db="EMBL/GenBank/DDBJ databases">
        <title>Draft genome sequence of Bacillus oleronius.</title>
        <authorList>
            <person name="Allam M."/>
        </authorList>
    </citation>
    <scope>NUCLEOTIDE SEQUENCE [LARGE SCALE GENOMIC DNA]</scope>
    <source>
        <strain evidence="4 5">DSM 9356</strain>
    </source>
</reference>
<protein>
    <submittedName>
        <fullName evidence="4">Peptidase M23</fullName>
    </submittedName>
</protein>
<keyword evidence="2" id="KW-0472">Membrane</keyword>
<dbReference type="CDD" id="cd12797">
    <property type="entry name" value="M23_peptidase"/>
    <property type="match status" value="1"/>
</dbReference>
<keyword evidence="2" id="KW-1133">Transmembrane helix</keyword>
<dbReference type="PANTHER" id="PTHR21666:SF274">
    <property type="entry name" value="STAGE IV SPORULATION PROTEIN FA"/>
    <property type="match status" value="1"/>
</dbReference>
<proteinExistence type="predicted"/>
<evidence type="ECO:0000256" key="1">
    <source>
        <dbReference type="SAM" id="MobiDB-lite"/>
    </source>
</evidence>
<gene>
    <name evidence="4" type="ORF">BWZ43_07725</name>
</gene>
<name>A0A8E2LEB5_9BACI</name>
<feature type="compositionally biased region" description="Basic residues" evidence="1">
    <location>
        <begin position="12"/>
        <end position="26"/>
    </location>
</feature>
<keyword evidence="5" id="KW-1185">Reference proteome</keyword>
<accession>A0A8E2LEB5</accession>
<evidence type="ECO:0000259" key="3">
    <source>
        <dbReference type="Pfam" id="PF01551"/>
    </source>
</evidence>